<keyword evidence="2" id="KW-0539">Nucleus</keyword>
<sequence length="95" mass="11278">MKQGSKHIKIPEKEPKLFTVEKVLKKRIRNGKTKTEELKEPDFIIGGTLLKSKKVVLLVKWEDNKIDLVSYDFVKKKWPIKLIEYFEKHLELIES</sequence>
<dbReference type="Proteomes" id="UP000183832">
    <property type="component" value="Unassembled WGS sequence"/>
</dbReference>
<dbReference type="Gene3D" id="2.40.50.40">
    <property type="match status" value="1"/>
</dbReference>
<gene>
    <name evidence="4" type="ORF">CLUMA_CG001176</name>
</gene>
<accession>A0A1J1HLP0</accession>
<dbReference type="InterPro" id="IPR008251">
    <property type="entry name" value="Chromo_shadow_dom"/>
</dbReference>
<dbReference type="AlphaFoldDB" id="A0A1J1HLP0"/>
<dbReference type="InterPro" id="IPR016197">
    <property type="entry name" value="Chromo-like_dom_sf"/>
</dbReference>
<evidence type="ECO:0000256" key="1">
    <source>
        <dbReference type="ARBA" id="ARBA00004123"/>
    </source>
</evidence>
<organism evidence="4 5">
    <name type="scientific">Clunio marinus</name>
    <dbReference type="NCBI Taxonomy" id="568069"/>
    <lineage>
        <taxon>Eukaryota</taxon>
        <taxon>Metazoa</taxon>
        <taxon>Ecdysozoa</taxon>
        <taxon>Arthropoda</taxon>
        <taxon>Hexapoda</taxon>
        <taxon>Insecta</taxon>
        <taxon>Pterygota</taxon>
        <taxon>Neoptera</taxon>
        <taxon>Endopterygota</taxon>
        <taxon>Diptera</taxon>
        <taxon>Nematocera</taxon>
        <taxon>Chironomoidea</taxon>
        <taxon>Chironomidae</taxon>
        <taxon>Clunio</taxon>
    </lineage>
</organism>
<dbReference type="EMBL" id="CVRI01000004">
    <property type="protein sequence ID" value="CRK87374.1"/>
    <property type="molecule type" value="Genomic_DNA"/>
</dbReference>
<evidence type="ECO:0000313" key="5">
    <source>
        <dbReference type="Proteomes" id="UP000183832"/>
    </source>
</evidence>
<dbReference type="CDD" id="cd00034">
    <property type="entry name" value="CSD"/>
    <property type="match status" value="1"/>
</dbReference>
<dbReference type="GO" id="GO:0005694">
    <property type="term" value="C:chromosome"/>
    <property type="evidence" value="ECO:0007669"/>
    <property type="project" value="UniProtKB-ARBA"/>
</dbReference>
<comment type="subcellular location">
    <subcellularLocation>
        <location evidence="1">Nucleus</location>
    </subcellularLocation>
</comment>
<name>A0A1J1HLP0_9DIPT</name>
<dbReference type="SUPFAM" id="SSF54160">
    <property type="entry name" value="Chromo domain-like"/>
    <property type="match status" value="1"/>
</dbReference>
<evidence type="ECO:0000313" key="4">
    <source>
        <dbReference type="EMBL" id="CRK87374.1"/>
    </source>
</evidence>
<dbReference type="GO" id="GO:0005634">
    <property type="term" value="C:nucleus"/>
    <property type="evidence" value="ECO:0007669"/>
    <property type="project" value="UniProtKB-SubCell"/>
</dbReference>
<keyword evidence="5" id="KW-1185">Reference proteome</keyword>
<reference evidence="4 5" key="1">
    <citation type="submission" date="2015-04" db="EMBL/GenBank/DDBJ databases">
        <authorList>
            <person name="Syromyatnikov M.Y."/>
            <person name="Popov V.N."/>
        </authorList>
    </citation>
    <scope>NUCLEOTIDE SEQUENCE [LARGE SCALE GENOMIC DNA]</scope>
</reference>
<dbReference type="SMART" id="SM00300">
    <property type="entry name" value="ChSh"/>
    <property type="match status" value="1"/>
</dbReference>
<feature type="domain" description="Chromo shadow" evidence="3">
    <location>
        <begin position="33"/>
        <end position="95"/>
    </location>
</feature>
<proteinExistence type="predicted"/>
<evidence type="ECO:0000259" key="3">
    <source>
        <dbReference type="SMART" id="SM00300"/>
    </source>
</evidence>
<dbReference type="Pfam" id="PF01393">
    <property type="entry name" value="Chromo_shadow"/>
    <property type="match status" value="1"/>
</dbReference>
<evidence type="ECO:0000256" key="2">
    <source>
        <dbReference type="ARBA" id="ARBA00023242"/>
    </source>
</evidence>
<protein>
    <submittedName>
        <fullName evidence="4">CLUMA_CG001176, isoform A</fullName>
    </submittedName>
</protein>